<dbReference type="GO" id="GO:0006537">
    <property type="term" value="P:glutamate biosynthetic process"/>
    <property type="evidence" value="ECO:0007669"/>
    <property type="project" value="TreeGrafter"/>
</dbReference>
<evidence type="ECO:0000256" key="4">
    <source>
        <dbReference type="ARBA" id="ARBA00022801"/>
    </source>
</evidence>
<keyword evidence="4" id="KW-0378">Hydrolase</keyword>
<name>A0A1J0KVG5_9GAMM</name>
<evidence type="ECO:0000256" key="5">
    <source>
        <dbReference type="ARBA" id="ARBA00049534"/>
    </source>
</evidence>
<dbReference type="InterPro" id="IPR015868">
    <property type="entry name" value="Glutaminase"/>
</dbReference>
<dbReference type="AlphaFoldDB" id="A0A1J0KVG5"/>
<protein>
    <recommendedName>
        <fullName evidence="3">glutaminase</fullName>
        <ecNumber evidence="3">3.5.1.2</ecNumber>
    </recommendedName>
</protein>
<comment type="similarity">
    <text evidence="1">Belongs to the glutaminase family.</text>
</comment>
<dbReference type="Pfam" id="PF04960">
    <property type="entry name" value="Glutaminase"/>
    <property type="match status" value="1"/>
</dbReference>
<proteinExistence type="inferred from homology"/>
<dbReference type="GO" id="GO:0004359">
    <property type="term" value="F:glutaminase activity"/>
    <property type="evidence" value="ECO:0007669"/>
    <property type="project" value="UniProtKB-EC"/>
</dbReference>
<dbReference type="KEGG" id="frc:KX01_559"/>
<dbReference type="OrthoDB" id="9788822at2"/>
<dbReference type="PANTHER" id="PTHR12544:SF29">
    <property type="entry name" value="GLUTAMINASE"/>
    <property type="match status" value="1"/>
</dbReference>
<evidence type="ECO:0000313" key="6">
    <source>
        <dbReference type="EMBL" id="APC97679.1"/>
    </source>
</evidence>
<dbReference type="InterPro" id="IPR012338">
    <property type="entry name" value="Beta-lactam/transpept-like"/>
</dbReference>
<evidence type="ECO:0000313" key="7">
    <source>
        <dbReference type="Proteomes" id="UP000182521"/>
    </source>
</evidence>
<gene>
    <name evidence="6" type="ORF">KX01_559</name>
</gene>
<comment type="catalytic activity">
    <reaction evidence="5">
        <text>L-glutamine + H2O = L-glutamate + NH4(+)</text>
        <dbReference type="Rhea" id="RHEA:15889"/>
        <dbReference type="ChEBI" id="CHEBI:15377"/>
        <dbReference type="ChEBI" id="CHEBI:28938"/>
        <dbReference type="ChEBI" id="CHEBI:29985"/>
        <dbReference type="ChEBI" id="CHEBI:58359"/>
        <dbReference type="EC" id="3.5.1.2"/>
    </reaction>
</comment>
<dbReference type="SUPFAM" id="SSF56601">
    <property type="entry name" value="beta-lactamase/transpeptidase-like"/>
    <property type="match status" value="1"/>
</dbReference>
<sequence length="386" mass="42149">MGYNKILLIKKILSIMLLKEILRFTDDNTEDRNEAPTLEAIGITQEVLIGVDKWARSKTNYGKPASYIPELLKYDIKNTALAVGDLHGNILTAGNAPTFKASIQSVVKPFLYAYALEKGTPPDEISSIEATSLQFNIDKVLQPNSGITRPGHPLNNAGAISSAGAIENFNDFLGFMRELTGSPDLNIIEDIYLSESSTNYNNRAMMYRLVDTGRFKSATRGIKALDNYTKACSIGLNVSELLQAALVFASGGVKNGKRLISQNNVVRAINVMNSFGLYENTGALSLLASGTRALSCKSGVGGFIINIDPFRGASCSYNPLLDVSGNSVYGKLTLVILNHLLSSAHAMRLDDQETLRLLSCEYEVSIENKYFCYGYKAEKIDIDNPL</sequence>
<dbReference type="EC" id="3.5.1.2" evidence="3"/>
<accession>A0A1J0KVG5</accession>
<dbReference type="Proteomes" id="UP000182521">
    <property type="component" value="Chromosome"/>
</dbReference>
<dbReference type="PANTHER" id="PTHR12544">
    <property type="entry name" value="GLUTAMINASE"/>
    <property type="match status" value="1"/>
</dbReference>
<evidence type="ECO:0000256" key="1">
    <source>
        <dbReference type="ARBA" id="ARBA00011076"/>
    </source>
</evidence>
<organism evidence="6 7">
    <name type="scientific">Francisella frigiditurris</name>
    <dbReference type="NCBI Taxonomy" id="1542390"/>
    <lineage>
        <taxon>Bacteria</taxon>
        <taxon>Pseudomonadati</taxon>
        <taxon>Pseudomonadota</taxon>
        <taxon>Gammaproteobacteria</taxon>
        <taxon>Thiotrichales</taxon>
        <taxon>Francisellaceae</taxon>
        <taxon>Francisella</taxon>
    </lineage>
</organism>
<dbReference type="Gene3D" id="3.40.710.10">
    <property type="entry name" value="DD-peptidase/beta-lactamase superfamily"/>
    <property type="match status" value="1"/>
</dbReference>
<dbReference type="GO" id="GO:0006543">
    <property type="term" value="P:L-glutamine catabolic process"/>
    <property type="evidence" value="ECO:0007669"/>
    <property type="project" value="TreeGrafter"/>
</dbReference>
<keyword evidence="7" id="KW-1185">Reference proteome</keyword>
<reference evidence="7" key="1">
    <citation type="submission" date="2014-10" db="EMBL/GenBank/DDBJ databases">
        <authorList>
            <person name="Kuske C.R."/>
            <person name="Challacombe J.F."/>
            <person name="Daligault H.E."/>
            <person name="Davenport K.W."/>
            <person name="Johnson S.L."/>
            <person name="Siddaramappa S."/>
            <person name="Petersen J.M."/>
        </authorList>
    </citation>
    <scope>NUCLEOTIDE SEQUENCE [LARGE SCALE GENOMIC DNA]</scope>
    <source>
        <strain evidence="7">CA97-1460</strain>
    </source>
</reference>
<comment type="subunit">
    <text evidence="2">Homotetramer.</text>
</comment>
<evidence type="ECO:0000256" key="2">
    <source>
        <dbReference type="ARBA" id="ARBA00011881"/>
    </source>
</evidence>
<dbReference type="STRING" id="1542390.KX01_559"/>
<evidence type="ECO:0000256" key="3">
    <source>
        <dbReference type="ARBA" id="ARBA00012918"/>
    </source>
</evidence>
<dbReference type="EMBL" id="CP009654">
    <property type="protein sequence ID" value="APC97679.1"/>
    <property type="molecule type" value="Genomic_DNA"/>
</dbReference>